<evidence type="ECO:0000313" key="16">
    <source>
        <dbReference type="Proteomes" id="UP000198379"/>
    </source>
</evidence>
<evidence type="ECO:0000256" key="5">
    <source>
        <dbReference type="ARBA" id="ARBA00022729"/>
    </source>
</evidence>
<dbReference type="Gene3D" id="2.170.130.10">
    <property type="entry name" value="TonB-dependent receptor, plug domain"/>
    <property type="match status" value="1"/>
</dbReference>
<dbReference type="PANTHER" id="PTHR30069">
    <property type="entry name" value="TONB-DEPENDENT OUTER MEMBRANE RECEPTOR"/>
    <property type="match status" value="1"/>
</dbReference>
<evidence type="ECO:0000259" key="14">
    <source>
        <dbReference type="Pfam" id="PF07715"/>
    </source>
</evidence>
<evidence type="ECO:0000256" key="3">
    <source>
        <dbReference type="ARBA" id="ARBA00022452"/>
    </source>
</evidence>
<dbReference type="Pfam" id="PF00593">
    <property type="entry name" value="TonB_dep_Rec_b-barrel"/>
    <property type="match status" value="1"/>
</dbReference>
<dbReference type="InterPro" id="IPR012910">
    <property type="entry name" value="Plug_dom"/>
</dbReference>
<dbReference type="PROSITE" id="PS01156">
    <property type="entry name" value="TONB_DEPENDENT_REC_2"/>
    <property type="match status" value="1"/>
</dbReference>
<protein>
    <submittedName>
        <fullName evidence="15">Hemoglobin/transferrin/lactoferrin receptor protein</fullName>
    </submittedName>
</protein>
<keyword evidence="7 10" id="KW-0472">Membrane</keyword>
<proteinExistence type="inferred from homology"/>
<dbReference type="AlphaFoldDB" id="A0A238WIF9"/>
<feature type="chain" id="PRO_5012873172" evidence="12">
    <location>
        <begin position="20"/>
        <end position="806"/>
    </location>
</feature>
<evidence type="ECO:0000256" key="4">
    <source>
        <dbReference type="ARBA" id="ARBA00022692"/>
    </source>
</evidence>
<name>A0A238WIF9_9FLAO</name>
<dbReference type="InterPro" id="IPR010917">
    <property type="entry name" value="TonB_rcpt_CS"/>
</dbReference>
<reference evidence="15 16" key="1">
    <citation type="submission" date="2017-06" db="EMBL/GenBank/DDBJ databases">
        <authorList>
            <person name="Kim H.J."/>
            <person name="Triplett B.A."/>
        </authorList>
    </citation>
    <scope>NUCLEOTIDE SEQUENCE [LARGE SCALE GENOMIC DNA]</scope>
    <source>
        <strain evidence="15 16">DSM 25597</strain>
    </source>
</reference>
<sequence>MRYLFILFLFITIASQAQQITVLDIDTREPIISVAIYNEDKSISTITDFDGKADITAFAKAEKIIFSEVAHKQAIYTKAQIIAYGNKVFLKQLENTLGEIVLSVSKFGQKKSEIPQKIVGFSKEDIELYNPQTSADLLQTSGQVFVQKSQLGGGSPSIRGYSTNRLLITLDGIRFNTAIFRGGNVQNIISIDPFALERTEVILGPGSVVYGSDAVGGVLNFYTKKPQLSKKDTLGVTVSGNALARYSTSNNEKTGHFDFNLGSKKWAFLTSASYSDYGDQRQGRHGPDAFLRNEFIRRIDGEDVVVQNEDPLRQVSTGYSSYNFMQKVRYVPNNTWDFNFNVSYVTTSDYDRYDRLTQRDDDGSFRSAQWFYGPQKWFLASLQVNKEGGGPWYDRVQGTVAFQNSEESRNDRRVGRTDLRTRTERVNALSGALDFEKTLKNRKTKLNYGLEYVYNYVNSNGSITDIETGQFELTDTRYPDGSEWQSLAAYVSGQFDLSPKLKLNSGLRYNQLFIFTDFRDNNQFFNFPFEKSRVNFGNVTGSAGLNYQLSKTVLLKTNLSTAFRAPNIDDIGKVFDSGDGDLIIPNPDLKAEYAYNAEIGTVLNFNNVVTFDANVYYSQLENALVRRDFTLNGSSTIEFEGETVNIEAIQNAGTAQVWGFEAGIDIKLPHNFNVTSQFNITRGEQEEEDGSLLPVRHVAPTFGNTHLIWKKDRWTLNAFVNYNGALDFQDLSPEVSDSPELFAVDADGNPFSPKWYTLNVSSQFRLNDQWNFTANLENITDQLYRTYASGISAAGRNLILAAKYSF</sequence>
<dbReference type="EMBL" id="FZNY01000001">
    <property type="protein sequence ID" value="SNR46340.1"/>
    <property type="molecule type" value="Genomic_DNA"/>
</dbReference>
<dbReference type="InterPro" id="IPR000531">
    <property type="entry name" value="Beta-barrel_TonB"/>
</dbReference>
<keyword evidence="5 12" id="KW-0732">Signal</keyword>
<dbReference type="PANTHER" id="PTHR30069:SF29">
    <property type="entry name" value="HEMOGLOBIN AND HEMOGLOBIN-HAPTOGLOBIN-BINDING PROTEIN 1-RELATED"/>
    <property type="match status" value="1"/>
</dbReference>
<dbReference type="GO" id="GO:0015344">
    <property type="term" value="F:siderophore uptake transmembrane transporter activity"/>
    <property type="evidence" value="ECO:0007669"/>
    <property type="project" value="TreeGrafter"/>
</dbReference>
<evidence type="ECO:0000256" key="9">
    <source>
        <dbReference type="ARBA" id="ARBA00023237"/>
    </source>
</evidence>
<evidence type="ECO:0000256" key="6">
    <source>
        <dbReference type="ARBA" id="ARBA00023077"/>
    </source>
</evidence>
<feature type="domain" description="TonB-dependent receptor plug" evidence="14">
    <location>
        <begin position="111"/>
        <end position="218"/>
    </location>
</feature>
<dbReference type="GO" id="GO:0044718">
    <property type="term" value="P:siderophore transmembrane transport"/>
    <property type="evidence" value="ECO:0007669"/>
    <property type="project" value="TreeGrafter"/>
</dbReference>
<evidence type="ECO:0000313" key="15">
    <source>
        <dbReference type="EMBL" id="SNR46340.1"/>
    </source>
</evidence>
<keyword evidence="9 10" id="KW-0998">Cell outer membrane</keyword>
<evidence type="ECO:0000256" key="12">
    <source>
        <dbReference type="SAM" id="SignalP"/>
    </source>
</evidence>
<gene>
    <name evidence="15" type="ORF">SAMN06265376_1011111</name>
</gene>
<dbReference type="CDD" id="cd01347">
    <property type="entry name" value="ligand_gated_channel"/>
    <property type="match status" value="1"/>
</dbReference>
<evidence type="ECO:0000256" key="8">
    <source>
        <dbReference type="ARBA" id="ARBA00023170"/>
    </source>
</evidence>
<keyword evidence="4 10" id="KW-0812">Transmembrane</keyword>
<evidence type="ECO:0000256" key="7">
    <source>
        <dbReference type="ARBA" id="ARBA00023136"/>
    </source>
</evidence>
<evidence type="ECO:0000256" key="1">
    <source>
        <dbReference type="ARBA" id="ARBA00004571"/>
    </source>
</evidence>
<dbReference type="Pfam" id="PF07715">
    <property type="entry name" value="Plug"/>
    <property type="match status" value="1"/>
</dbReference>
<evidence type="ECO:0000256" key="11">
    <source>
        <dbReference type="RuleBase" id="RU003357"/>
    </source>
</evidence>
<comment type="subcellular location">
    <subcellularLocation>
        <location evidence="1 10">Cell outer membrane</location>
        <topology evidence="1 10">Multi-pass membrane protein</topology>
    </subcellularLocation>
</comment>
<feature type="domain" description="TonB-dependent receptor-like beta-barrel" evidence="13">
    <location>
        <begin position="330"/>
        <end position="779"/>
    </location>
</feature>
<keyword evidence="8 15" id="KW-0675">Receptor</keyword>
<keyword evidence="2 10" id="KW-0813">Transport</keyword>
<dbReference type="PROSITE" id="PS52016">
    <property type="entry name" value="TONB_DEPENDENT_REC_3"/>
    <property type="match status" value="1"/>
</dbReference>
<dbReference type="InterPro" id="IPR036942">
    <property type="entry name" value="Beta-barrel_TonB_sf"/>
</dbReference>
<dbReference type="RefSeq" id="WP_089370404.1">
    <property type="nucleotide sequence ID" value="NZ_BMEP01000003.1"/>
</dbReference>
<accession>A0A238WIF9</accession>
<organism evidence="15 16">
    <name type="scientific">Dokdonia pacifica</name>
    <dbReference type="NCBI Taxonomy" id="1627892"/>
    <lineage>
        <taxon>Bacteria</taxon>
        <taxon>Pseudomonadati</taxon>
        <taxon>Bacteroidota</taxon>
        <taxon>Flavobacteriia</taxon>
        <taxon>Flavobacteriales</taxon>
        <taxon>Flavobacteriaceae</taxon>
        <taxon>Dokdonia</taxon>
    </lineage>
</organism>
<dbReference type="SUPFAM" id="SSF56935">
    <property type="entry name" value="Porins"/>
    <property type="match status" value="1"/>
</dbReference>
<dbReference type="GO" id="GO:0009279">
    <property type="term" value="C:cell outer membrane"/>
    <property type="evidence" value="ECO:0007669"/>
    <property type="project" value="UniProtKB-SubCell"/>
</dbReference>
<dbReference type="Gene3D" id="2.40.170.20">
    <property type="entry name" value="TonB-dependent receptor, beta-barrel domain"/>
    <property type="match status" value="1"/>
</dbReference>
<keyword evidence="16" id="KW-1185">Reference proteome</keyword>
<dbReference type="OrthoDB" id="9764669at2"/>
<feature type="signal peptide" evidence="12">
    <location>
        <begin position="1"/>
        <end position="19"/>
    </location>
</feature>
<dbReference type="Proteomes" id="UP000198379">
    <property type="component" value="Unassembled WGS sequence"/>
</dbReference>
<keyword evidence="3 10" id="KW-1134">Transmembrane beta strand</keyword>
<evidence type="ECO:0000256" key="10">
    <source>
        <dbReference type="PROSITE-ProRule" id="PRU01360"/>
    </source>
</evidence>
<evidence type="ECO:0000256" key="2">
    <source>
        <dbReference type="ARBA" id="ARBA00022448"/>
    </source>
</evidence>
<dbReference type="InterPro" id="IPR039426">
    <property type="entry name" value="TonB-dep_rcpt-like"/>
</dbReference>
<comment type="similarity">
    <text evidence="10 11">Belongs to the TonB-dependent receptor family.</text>
</comment>
<dbReference type="InterPro" id="IPR037066">
    <property type="entry name" value="Plug_dom_sf"/>
</dbReference>
<evidence type="ECO:0000259" key="13">
    <source>
        <dbReference type="Pfam" id="PF00593"/>
    </source>
</evidence>
<keyword evidence="6 11" id="KW-0798">TonB box</keyword>